<feature type="transmembrane region" description="Helical" evidence="1">
    <location>
        <begin position="46"/>
        <end position="68"/>
    </location>
</feature>
<keyword evidence="1" id="KW-0812">Transmembrane</keyword>
<keyword evidence="1" id="KW-1133">Transmembrane helix</keyword>
<feature type="transmembrane region" description="Helical" evidence="1">
    <location>
        <begin position="115"/>
        <end position="135"/>
    </location>
</feature>
<feature type="transmembrane region" description="Helical" evidence="1">
    <location>
        <begin position="147"/>
        <end position="166"/>
    </location>
</feature>
<proteinExistence type="predicted"/>
<evidence type="ECO:0000313" key="2">
    <source>
        <dbReference type="EMBL" id="AAP28711.1"/>
    </source>
</evidence>
<reference evidence="2 3" key="1">
    <citation type="journal article" date="2003" name="Nature">
        <title>The genome sequence of Bacillus anthracis Ames and comparison to closely related bacteria.</title>
        <authorList>
            <person name="Read T.D."/>
            <person name="Peterson S.N."/>
            <person name="Tourasse N."/>
            <person name="Baillie L.W."/>
            <person name="Paulsen I.T."/>
            <person name="Nelson K.E."/>
            <person name="Tettelin H."/>
            <person name="Fouts D.E."/>
            <person name="Eisen J.A."/>
            <person name="Gill S.R."/>
            <person name="Holtzapple E.K."/>
            <person name="Okstad O.A."/>
            <person name="Helgason E."/>
            <person name="Rilstone J."/>
            <person name="Wu M."/>
            <person name="Kolonay J.F."/>
            <person name="Beanan M.J."/>
            <person name="Dodson R.J."/>
            <person name="Brinkac L.M."/>
            <person name="Gwinn M."/>
            <person name="DeBoy R.T."/>
            <person name="Madpu R."/>
            <person name="Daugherty S.C."/>
            <person name="Durkin A.S."/>
            <person name="Haft D.H."/>
            <person name="Nelson W.C."/>
            <person name="Peterson J.D."/>
            <person name="Pop M."/>
            <person name="Khouri H.M."/>
            <person name="Radune D."/>
            <person name="Benton J.L."/>
            <person name="Mahamoud Y."/>
            <person name="Jiang L."/>
            <person name="Hance I.R."/>
            <person name="Weidman J.F."/>
            <person name="Berry K.J."/>
            <person name="Plaut R.D."/>
            <person name="Wolf A.M."/>
            <person name="Watkins K.L."/>
            <person name="Nierman W.C."/>
            <person name="Hazen A."/>
            <person name="Cline R."/>
            <person name="Redmond C."/>
            <person name="Thwaite J.E."/>
            <person name="White O."/>
            <person name="Salzberg S.L."/>
            <person name="Thomason B."/>
            <person name="Friedlander A.M."/>
            <person name="Koehler T.M."/>
            <person name="Hanna P.C."/>
            <person name="Kolsto A.B."/>
            <person name="Fraser C.M."/>
        </authorList>
    </citation>
    <scope>NUCLEOTIDE SEQUENCE [LARGE SCALE GENOMIC DNA]</scope>
    <source>
        <strain evidence="3">Ames / isolate Porton</strain>
    </source>
</reference>
<keyword evidence="1" id="KW-0472">Membrane</keyword>
<dbReference type="Proteomes" id="UP000000427">
    <property type="component" value="Chromosome"/>
</dbReference>
<feature type="transmembrane region" description="Helical" evidence="1">
    <location>
        <begin position="84"/>
        <end position="103"/>
    </location>
</feature>
<dbReference type="AlphaFoldDB" id="A0A2P0HKH6"/>
<accession>A0A2P0HKH6</accession>
<evidence type="ECO:0000256" key="1">
    <source>
        <dbReference type="SAM" id="Phobius"/>
    </source>
</evidence>
<name>A0A2P0HKH6_BACAN</name>
<gene>
    <name evidence="2" type="ordered locus">BA_5032</name>
</gene>
<organism evidence="2 3">
    <name type="scientific">Bacillus anthracis</name>
    <name type="common">anthrax bacterium</name>
    <dbReference type="NCBI Taxonomy" id="1392"/>
    <lineage>
        <taxon>Bacteria</taxon>
        <taxon>Bacillati</taxon>
        <taxon>Bacillota</taxon>
        <taxon>Bacilli</taxon>
        <taxon>Bacillales</taxon>
        <taxon>Bacillaceae</taxon>
        <taxon>Bacillus</taxon>
        <taxon>Bacillus cereus group</taxon>
    </lineage>
</organism>
<evidence type="ECO:0000313" key="3">
    <source>
        <dbReference type="Proteomes" id="UP000000427"/>
    </source>
</evidence>
<protein>
    <submittedName>
        <fullName evidence="2">Uncharacterized protein</fullName>
    </submittedName>
</protein>
<sequence>MTICLLMRDEGVKERGNKLRFNVFTQQRRRDEFHFSFSTQQPRKNLLISIILSGMWSICLETLFFVILRSFEFEKTKDFFNEKIPLSILIIVLWSALLYIIHLNKGISHKLRPAIRVYVVLFLIAHTMNWMYIIVQEDMNLIVVNTWVYLQYGQYILSLLFIYLYGIRFCI</sequence>
<dbReference type="EMBL" id="AE016879">
    <property type="protein sequence ID" value="AAP28711.1"/>
    <property type="molecule type" value="Genomic_DNA"/>
</dbReference>
<dbReference type="KEGG" id="ban:BA_5032"/>